<evidence type="ECO:0000313" key="2">
    <source>
        <dbReference type="Proteomes" id="UP000241394"/>
    </source>
</evidence>
<dbReference type="Gramene" id="PSR86472">
    <property type="protein sequence ID" value="PSR86472"/>
    <property type="gene ID" value="CEY00_Acc32094"/>
</dbReference>
<dbReference type="FunCoup" id="A0A2R6P746">
    <property type="interactions" value="31"/>
</dbReference>
<organism evidence="1 2">
    <name type="scientific">Actinidia chinensis var. chinensis</name>
    <name type="common">Chinese soft-hair kiwi</name>
    <dbReference type="NCBI Taxonomy" id="1590841"/>
    <lineage>
        <taxon>Eukaryota</taxon>
        <taxon>Viridiplantae</taxon>
        <taxon>Streptophyta</taxon>
        <taxon>Embryophyta</taxon>
        <taxon>Tracheophyta</taxon>
        <taxon>Spermatophyta</taxon>
        <taxon>Magnoliopsida</taxon>
        <taxon>eudicotyledons</taxon>
        <taxon>Gunneridae</taxon>
        <taxon>Pentapetalae</taxon>
        <taxon>asterids</taxon>
        <taxon>Ericales</taxon>
        <taxon>Actinidiaceae</taxon>
        <taxon>Actinidia</taxon>
    </lineage>
</organism>
<reference evidence="2" key="2">
    <citation type="journal article" date="2018" name="BMC Genomics">
        <title>A manually annotated Actinidia chinensis var. chinensis (kiwifruit) genome highlights the challenges associated with draft genomes and gene prediction in plants.</title>
        <authorList>
            <person name="Pilkington S.M."/>
            <person name="Crowhurst R."/>
            <person name="Hilario E."/>
            <person name="Nardozza S."/>
            <person name="Fraser L."/>
            <person name="Peng Y."/>
            <person name="Gunaseelan K."/>
            <person name="Simpson R."/>
            <person name="Tahir J."/>
            <person name="Deroles S.C."/>
            <person name="Templeton K."/>
            <person name="Luo Z."/>
            <person name="Davy M."/>
            <person name="Cheng C."/>
            <person name="McNeilage M."/>
            <person name="Scaglione D."/>
            <person name="Liu Y."/>
            <person name="Zhang Q."/>
            <person name="Datson P."/>
            <person name="De Silva N."/>
            <person name="Gardiner S.E."/>
            <person name="Bassett H."/>
            <person name="Chagne D."/>
            <person name="McCallum J."/>
            <person name="Dzierzon H."/>
            <person name="Deng C."/>
            <person name="Wang Y.Y."/>
            <person name="Barron L."/>
            <person name="Manako K."/>
            <person name="Bowen J."/>
            <person name="Foster T.M."/>
            <person name="Erridge Z.A."/>
            <person name="Tiffin H."/>
            <person name="Waite C.N."/>
            <person name="Davies K.M."/>
            <person name="Grierson E.P."/>
            <person name="Laing W.A."/>
            <person name="Kirk R."/>
            <person name="Chen X."/>
            <person name="Wood M."/>
            <person name="Montefiori M."/>
            <person name="Brummell D.A."/>
            <person name="Schwinn K.E."/>
            <person name="Catanach A."/>
            <person name="Fullerton C."/>
            <person name="Li D."/>
            <person name="Meiyalaghan S."/>
            <person name="Nieuwenhuizen N."/>
            <person name="Read N."/>
            <person name="Prakash R."/>
            <person name="Hunter D."/>
            <person name="Zhang H."/>
            <person name="McKenzie M."/>
            <person name="Knabel M."/>
            <person name="Harris A."/>
            <person name="Allan A.C."/>
            <person name="Gleave A."/>
            <person name="Chen A."/>
            <person name="Janssen B.J."/>
            <person name="Plunkett B."/>
            <person name="Ampomah-Dwamena C."/>
            <person name="Voogd C."/>
            <person name="Leif D."/>
            <person name="Lafferty D."/>
            <person name="Souleyre E.J.F."/>
            <person name="Varkonyi-Gasic E."/>
            <person name="Gambi F."/>
            <person name="Hanley J."/>
            <person name="Yao J.L."/>
            <person name="Cheung J."/>
            <person name="David K.M."/>
            <person name="Warren B."/>
            <person name="Marsh K."/>
            <person name="Snowden K.C."/>
            <person name="Lin-Wang K."/>
            <person name="Brian L."/>
            <person name="Martinez-Sanchez M."/>
            <person name="Wang M."/>
            <person name="Ileperuma N."/>
            <person name="Macnee N."/>
            <person name="Campin R."/>
            <person name="McAtee P."/>
            <person name="Drummond R.S.M."/>
            <person name="Espley R.V."/>
            <person name="Ireland H.S."/>
            <person name="Wu R."/>
            <person name="Atkinson R.G."/>
            <person name="Karunairetnam S."/>
            <person name="Bulley S."/>
            <person name="Chunkath S."/>
            <person name="Hanley Z."/>
            <person name="Storey R."/>
            <person name="Thrimawithana A.H."/>
            <person name="Thomson S."/>
            <person name="David C."/>
            <person name="Testolin R."/>
            <person name="Huang H."/>
            <person name="Hellens R.P."/>
            <person name="Schaffer R.J."/>
        </authorList>
    </citation>
    <scope>NUCLEOTIDE SEQUENCE [LARGE SCALE GENOMIC DNA]</scope>
    <source>
        <strain evidence="2">cv. Red5</strain>
    </source>
</reference>
<dbReference type="OMA" id="KNRECKV"/>
<evidence type="ECO:0000313" key="1">
    <source>
        <dbReference type="EMBL" id="PSR86472.1"/>
    </source>
</evidence>
<comment type="caution">
    <text evidence="1">The sequence shown here is derived from an EMBL/GenBank/DDBJ whole genome shotgun (WGS) entry which is preliminary data.</text>
</comment>
<accession>A0A2R6P746</accession>
<dbReference type="InParanoid" id="A0A2R6P746"/>
<dbReference type="OrthoDB" id="1104395at2759"/>
<sequence length="133" mass="14592">MVLVKCSQAKKAIMVTTKEDGTFEADLPSTTPTPSSSFNCLIKILGGPRQLYAWRKDMESTTVKVPESDSYTTSSPLKFYTSCPNSSSKDEKCGARNKGIGSSKTFDVPLPPEWGLAPSSYYFPYFFPIIGIP</sequence>
<reference evidence="1 2" key="1">
    <citation type="submission" date="2017-07" db="EMBL/GenBank/DDBJ databases">
        <title>An improved, manually edited Actinidia chinensis var. chinensis (kiwifruit) genome highlights the challenges associated with draft genomes and gene prediction in plants.</title>
        <authorList>
            <person name="Pilkington S."/>
            <person name="Crowhurst R."/>
            <person name="Hilario E."/>
            <person name="Nardozza S."/>
            <person name="Fraser L."/>
            <person name="Peng Y."/>
            <person name="Gunaseelan K."/>
            <person name="Simpson R."/>
            <person name="Tahir J."/>
            <person name="Deroles S."/>
            <person name="Templeton K."/>
            <person name="Luo Z."/>
            <person name="Davy M."/>
            <person name="Cheng C."/>
            <person name="Mcneilage M."/>
            <person name="Scaglione D."/>
            <person name="Liu Y."/>
            <person name="Zhang Q."/>
            <person name="Datson P."/>
            <person name="De Silva N."/>
            <person name="Gardiner S."/>
            <person name="Bassett H."/>
            <person name="Chagne D."/>
            <person name="Mccallum J."/>
            <person name="Dzierzon H."/>
            <person name="Deng C."/>
            <person name="Wang Y.-Y."/>
            <person name="Barron N."/>
            <person name="Manako K."/>
            <person name="Bowen J."/>
            <person name="Foster T."/>
            <person name="Erridge Z."/>
            <person name="Tiffin H."/>
            <person name="Waite C."/>
            <person name="Davies K."/>
            <person name="Grierson E."/>
            <person name="Laing W."/>
            <person name="Kirk R."/>
            <person name="Chen X."/>
            <person name="Wood M."/>
            <person name="Montefiori M."/>
            <person name="Brummell D."/>
            <person name="Schwinn K."/>
            <person name="Catanach A."/>
            <person name="Fullerton C."/>
            <person name="Li D."/>
            <person name="Meiyalaghan S."/>
            <person name="Nieuwenhuizen N."/>
            <person name="Read N."/>
            <person name="Prakash R."/>
            <person name="Hunter D."/>
            <person name="Zhang H."/>
            <person name="Mckenzie M."/>
            <person name="Knabel M."/>
            <person name="Harris A."/>
            <person name="Allan A."/>
            <person name="Chen A."/>
            <person name="Janssen B."/>
            <person name="Plunkett B."/>
            <person name="Dwamena C."/>
            <person name="Voogd C."/>
            <person name="Leif D."/>
            <person name="Lafferty D."/>
            <person name="Souleyre E."/>
            <person name="Varkonyi-Gasic E."/>
            <person name="Gambi F."/>
            <person name="Hanley J."/>
            <person name="Yao J.-L."/>
            <person name="Cheung J."/>
            <person name="David K."/>
            <person name="Warren B."/>
            <person name="Marsh K."/>
            <person name="Snowden K."/>
            <person name="Lin-Wang K."/>
            <person name="Brian L."/>
            <person name="Martinez-Sanchez M."/>
            <person name="Wang M."/>
            <person name="Ileperuma N."/>
            <person name="Macnee N."/>
            <person name="Campin R."/>
            <person name="Mcatee P."/>
            <person name="Drummond R."/>
            <person name="Espley R."/>
            <person name="Ireland H."/>
            <person name="Wu R."/>
            <person name="Atkinson R."/>
            <person name="Karunairetnam S."/>
            <person name="Bulley S."/>
            <person name="Chunkath S."/>
            <person name="Hanley Z."/>
            <person name="Storey R."/>
            <person name="Thrimawithana A."/>
            <person name="Thomson S."/>
            <person name="David C."/>
            <person name="Testolin R."/>
        </authorList>
    </citation>
    <scope>NUCLEOTIDE SEQUENCE [LARGE SCALE GENOMIC DNA]</scope>
    <source>
        <strain evidence="2">cv. Red5</strain>
        <tissue evidence="1">Young leaf</tissue>
    </source>
</reference>
<dbReference type="EMBL" id="NKQK01000028">
    <property type="protein sequence ID" value="PSR86472.1"/>
    <property type="molecule type" value="Genomic_DNA"/>
</dbReference>
<keyword evidence="2" id="KW-1185">Reference proteome</keyword>
<proteinExistence type="predicted"/>
<protein>
    <submittedName>
        <fullName evidence="1">Transcription repressor like</fullName>
    </submittedName>
</protein>
<dbReference type="AlphaFoldDB" id="A0A2R6P746"/>
<dbReference type="Proteomes" id="UP000241394">
    <property type="component" value="Chromosome LG28"/>
</dbReference>
<gene>
    <name evidence="1" type="ORF">CEY00_Acc32094</name>
</gene>
<name>A0A2R6P746_ACTCC</name>